<keyword evidence="6" id="KW-1185">Reference proteome</keyword>
<gene>
    <name evidence="5" type="ORF">N7505_002489</name>
</gene>
<dbReference type="Pfam" id="PF00071">
    <property type="entry name" value="Ras"/>
    <property type="match status" value="1"/>
</dbReference>
<evidence type="ECO:0008006" key="7">
    <source>
        <dbReference type="Google" id="ProtNLM"/>
    </source>
</evidence>
<dbReference type="InterPro" id="IPR027417">
    <property type="entry name" value="P-loop_NTPase"/>
</dbReference>
<dbReference type="EMBL" id="JAPVEB010000001">
    <property type="protein sequence ID" value="KAJ5284509.1"/>
    <property type="molecule type" value="Genomic_DNA"/>
</dbReference>
<dbReference type="InterPro" id="IPR012338">
    <property type="entry name" value="Beta-lactam/transpept-like"/>
</dbReference>
<protein>
    <recommendedName>
        <fullName evidence="7">Beta-lactamase-related domain-containing protein</fullName>
    </recommendedName>
</protein>
<keyword evidence="1" id="KW-0547">Nucleotide-binding</keyword>
<evidence type="ECO:0000313" key="5">
    <source>
        <dbReference type="EMBL" id="KAJ5284509.1"/>
    </source>
</evidence>
<accession>A0ABQ8X122</accession>
<feature type="domain" description="Beta-lactamase-related" evidence="3">
    <location>
        <begin position="180"/>
        <end position="540"/>
    </location>
</feature>
<dbReference type="InterPro" id="IPR001466">
    <property type="entry name" value="Beta-lactam-related"/>
</dbReference>
<name>A0ABQ8X122_PENCH</name>
<reference evidence="5 6" key="1">
    <citation type="journal article" date="2023" name="IMA Fungus">
        <title>Comparative genomic study of the Penicillium genus elucidates a diverse pangenome and 15 lateral gene transfer events.</title>
        <authorList>
            <person name="Petersen C."/>
            <person name="Sorensen T."/>
            <person name="Nielsen M.R."/>
            <person name="Sondergaard T.E."/>
            <person name="Sorensen J.L."/>
            <person name="Fitzpatrick D.A."/>
            <person name="Frisvad J.C."/>
            <person name="Nielsen K.L."/>
        </authorList>
    </citation>
    <scope>NUCLEOTIDE SEQUENCE [LARGE SCALE GENOMIC DNA]</scope>
    <source>
        <strain evidence="5 6">IBT 3361</strain>
    </source>
</reference>
<dbReference type="Proteomes" id="UP001220256">
    <property type="component" value="Unassembled WGS sequence"/>
</dbReference>
<dbReference type="Gene3D" id="3.40.710.10">
    <property type="entry name" value="DD-peptidase/beta-lactamase superfamily"/>
    <property type="match status" value="1"/>
</dbReference>
<organism evidence="5 6">
    <name type="scientific">Penicillium chrysogenum</name>
    <name type="common">Penicillium notatum</name>
    <dbReference type="NCBI Taxonomy" id="5076"/>
    <lineage>
        <taxon>Eukaryota</taxon>
        <taxon>Fungi</taxon>
        <taxon>Dikarya</taxon>
        <taxon>Ascomycota</taxon>
        <taxon>Pezizomycotina</taxon>
        <taxon>Eurotiomycetes</taxon>
        <taxon>Eurotiomycetidae</taxon>
        <taxon>Eurotiales</taxon>
        <taxon>Aspergillaceae</taxon>
        <taxon>Penicillium</taxon>
        <taxon>Penicillium chrysogenum species complex</taxon>
    </lineage>
</organism>
<dbReference type="NCBIfam" id="TIGR00231">
    <property type="entry name" value="small_GTP"/>
    <property type="match status" value="1"/>
</dbReference>
<dbReference type="SMART" id="SM00174">
    <property type="entry name" value="RHO"/>
    <property type="match status" value="1"/>
</dbReference>
<proteinExistence type="predicted"/>
<evidence type="ECO:0000313" key="6">
    <source>
        <dbReference type="Proteomes" id="UP001220256"/>
    </source>
</evidence>
<dbReference type="SMART" id="SM00175">
    <property type="entry name" value="RAB"/>
    <property type="match status" value="1"/>
</dbReference>
<dbReference type="PROSITE" id="PS51419">
    <property type="entry name" value="RAB"/>
    <property type="match status" value="1"/>
</dbReference>
<dbReference type="Pfam" id="PF11954">
    <property type="entry name" value="DUF3471"/>
    <property type="match status" value="1"/>
</dbReference>
<comment type="caution">
    <text evidence="5">The sequence shown here is derived from an EMBL/GenBank/DDBJ whole genome shotgun (WGS) entry which is preliminary data.</text>
</comment>
<dbReference type="PROSITE" id="PS51421">
    <property type="entry name" value="RAS"/>
    <property type="match status" value="1"/>
</dbReference>
<dbReference type="PANTHER" id="PTHR24070">
    <property type="entry name" value="RAS, DI-RAS, AND RHEB FAMILY MEMBERS OF SMALL GTPASE SUPERFAMILY"/>
    <property type="match status" value="1"/>
</dbReference>
<evidence type="ECO:0000256" key="1">
    <source>
        <dbReference type="ARBA" id="ARBA00022741"/>
    </source>
</evidence>
<dbReference type="PRINTS" id="PR00449">
    <property type="entry name" value="RASTRNSFRMNG"/>
</dbReference>
<keyword evidence="2" id="KW-0342">GTP-binding</keyword>
<sequence length="719" mass="80802">MSDNLTLVVVGDEGVGKSALAVRFCLDQFAEGFEPTLDDSYRTRMVVDNRPCILEIIDTAGRGEYAALREDYIRDGDAFIIAYSITSRESFSHVRAYYNNIRQVKKDMEVEHTLKLSPSKRPIRSPIILVGTKTDVQAQREVSYKEGRMLSKSLECWFYETSPKSTPSTIDRLRQLSGSIDQIRKIGGVPGVSIGVLDHGENLWTENFGFRDKSKTSLPDANTQYGIGHITMSMVAAGVGKLVDDGKLQWTTLLREIIPEIVHTHATWTYTSTIADILAHRCGLDGEVATLLADGEIGDMRLPLEAGLKTVDRIPHPLPHRESWLMCPWGYTIASHIIELISQQQLHKYLQDQVFQPLGMTCTTLRPTFEGGNNIAEPHASLSNGEACPLAFQPRYSFSSFEASRGGYSTVNDLLLWAKETLAASQNTKTPSNEVLRQIPQILSNHIAMKNPSLLERSYGFGWARAQLPGTVGLLGGNSSLWEMSEQPVLGAGNQSRLMIYHQGGGPGYSSFLALFPETQSAVVVLMNTTATSDAADWIGRLLIEGLFDFAKPTDYVNLAEEGKRRTLERYDTLHKRLAEERIQGAPPLPLECYSGKYNNEDYKYMLEVTLNPESQSDLMISFRPGSQRYPLRHYHDHVFEWSMSFDETRKSGRYDIVDPSYFRIRFEIYPDNRASRIIWNIHDASVPDGLTFEWKDECLAEAWRAVHAGMNHPISNII</sequence>
<dbReference type="InterPro" id="IPR021860">
    <property type="entry name" value="Peptidase_S12_Pab87-rel_C"/>
</dbReference>
<dbReference type="SUPFAM" id="SSF52540">
    <property type="entry name" value="P-loop containing nucleoside triphosphate hydrolases"/>
    <property type="match status" value="1"/>
</dbReference>
<feature type="domain" description="Peptidase S12 Pab87-related C-terminal" evidence="4">
    <location>
        <begin position="585"/>
        <end position="681"/>
    </location>
</feature>
<evidence type="ECO:0000259" key="4">
    <source>
        <dbReference type="Pfam" id="PF11954"/>
    </source>
</evidence>
<evidence type="ECO:0000259" key="3">
    <source>
        <dbReference type="Pfam" id="PF00144"/>
    </source>
</evidence>
<evidence type="ECO:0000256" key="2">
    <source>
        <dbReference type="ARBA" id="ARBA00023134"/>
    </source>
</evidence>
<dbReference type="Pfam" id="PF00144">
    <property type="entry name" value="Beta-lactamase"/>
    <property type="match status" value="1"/>
</dbReference>
<dbReference type="InterPro" id="IPR020849">
    <property type="entry name" value="Small_GTPase_Ras-type"/>
</dbReference>
<dbReference type="Gene3D" id="2.40.128.600">
    <property type="match status" value="1"/>
</dbReference>
<dbReference type="Gene3D" id="3.40.50.300">
    <property type="entry name" value="P-loop containing nucleotide triphosphate hydrolases"/>
    <property type="match status" value="1"/>
</dbReference>
<dbReference type="SMART" id="SM00173">
    <property type="entry name" value="RAS"/>
    <property type="match status" value="1"/>
</dbReference>
<dbReference type="InterPro" id="IPR005225">
    <property type="entry name" value="Small_GTP-bd"/>
</dbReference>
<dbReference type="PROSITE" id="PS51420">
    <property type="entry name" value="RHO"/>
    <property type="match status" value="1"/>
</dbReference>
<dbReference type="CDD" id="cd00876">
    <property type="entry name" value="Ras"/>
    <property type="match status" value="1"/>
</dbReference>
<dbReference type="SUPFAM" id="SSF56601">
    <property type="entry name" value="beta-lactamase/transpeptidase-like"/>
    <property type="match status" value="1"/>
</dbReference>
<dbReference type="InterPro" id="IPR001806">
    <property type="entry name" value="Small_GTPase"/>
</dbReference>